<dbReference type="EMBL" id="JABCKY010000008">
    <property type="protein sequence ID" value="NMT65032.1"/>
    <property type="molecule type" value="Genomic_DNA"/>
</dbReference>
<proteinExistence type="predicted"/>
<name>A0A7Y0REZ6_9GAMM</name>
<dbReference type="OrthoDB" id="9848427at2"/>
<gene>
    <name evidence="1" type="ORF">HIU99_15710</name>
</gene>
<evidence type="ECO:0000313" key="2">
    <source>
        <dbReference type="Proteomes" id="UP000567186"/>
    </source>
</evidence>
<dbReference type="RefSeq" id="WP_135955762.1">
    <property type="nucleotide sequence ID" value="NZ_JABCKY010000008.1"/>
</dbReference>
<evidence type="ECO:0000313" key="1">
    <source>
        <dbReference type="EMBL" id="NMT65032.1"/>
    </source>
</evidence>
<dbReference type="Proteomes" id="UP000567186">
    <property type="component" value="Unassembled WGS sequence"/>
</dbReference>
<comment type="caution">
    <text evidence="1">The sequence shown here is derived from an EMBL/GenBank/DDBJ whole genome shotgun (WGS) entry which is preliminary data.</text>
</comment>
<sequence length="180" mass="19725">MSVVALVISLIAVTISALSYYRTHHHVSRKLYAFISMSTSFFEKNELPVAILNAGNSDVILVGYSISMSMKSGSGSFSRGLDKIFFDPSFKGLLNPGNGTIATVKFDSSYDKSIIENCGTPDEDGKFSILYNFGISWCDSTGRKFRSETPLARLTLDEAGNICGYGDVDEHEINLYQCAK</sequence>
<organism evidence="1 2">
    <name type="scientific">Marinobacter orientalis</name>
    <dbReference type="NCBI Taxonomy" id="1928859"/>
    <lineage>
        <taxon>Bacteria</taxon>
        <taxon>Pseudomonadati</taxon>
        <taxon>Pseudomonadota</taxon>
        <taxon>Gammaproteobacteria</taxon>
        <taxon>Pseudomonadales</taxon>
        <taxon>Marinobacteraceae</taxon>
        <taxon>Marinobacter</taxon>
    </lineage>
</organism>
<protein>
    <submittedName>
        <fullName evidence="1">Uncharacterized protein</fullName>
    </submittedName>
</protein>
<keyword evidence="2" id="KW-1185">Reference proteome</keyword>
<reference evidence="1 2" key="1">
    <citation type="submission" date="2020-04" db="EMBL/GenBank/DDBJ databases">
        <title>Marinobacter oceani sp. nov., isolated from marine solar saltern.</title>
        <authorList>
            <person name="Chen X.-Y."/>
        </authorList>
    </citation>
    <scope>NUCLEOTIDE SEQUENCE [LARGE SCALE GENOMIC DNA]</scope>
    <source>
        <strain evidence="1 2">W62</strain>
    </source>
</reference>
<dbReference type="AlphaFoldDB" id="A0A7Y0REZ6"/>
<accession>A0A7Y0REZ6</accession>